<dbReference type="Gene3D" id="1.20.1280.50">
    <property type="match status" value="1"/>
</dbReference>
<dbReference type="Gramene" id="TraesROB_scaffold_130540_01G000100.1">
    <property type="protein sequence ID" value="TraesROB_scaffold_130540_01G000100.1"/>
    <property type="gene ID" value="TraesROB_scaffold_130540_01G000100"/>
</dbReference>
<dbReference type="Gramene" id="TraesRN5D0100722300.1">
    <property type="protein sequence ID" value="TraesRN5D0100722300.1"/>
    <property type="gene ID" value="TraesRN5D0100722300"/>
</dbReference>
<dbReference type="SUPFAM" id="SSF81383">
    <property type="entry name" value="F-box domain"/>
    <property type="match status" value="1"/>
</dbReference>
<dbReference type="Gramene" id="TraesWEE_scaffold_044059_01G000200.1">
    <property type="protein sequence ID" value="TraesWEE_scaffold_044059_01G000200.1"/>
    <property type="gene ID" value="TraesWEE_scaffold_044059_01G000200"/>
</dbReference>
<feature type="domain" description="F-box associated beta-propeller type 3" evidence="1">
    <location>
        <begin position="111"/>
        <end position="315"/>
    </location>
</feature>
<dbReference type="Proteomes" id="UP000019116">
    <property type="component" value="Chromosome 5D"/>
</dbReference>
<dbReference type="Gramene" id="TraesCS5D03G0690800.1">
    <property type="protein sequence ID" value="TraesCS5D03G0690800.1.CDS1"/>
    <property type="gene ID" value="TraesCS5D03G0690800"/>
</dbReference>
<dbReference type="InterPro" id="IPR036047">
    <property type="entry name" value="F-box-like_dom_sf"/>
</dbReference>
<reference evidence="2" key="1">
    <citation type="submission" date="2018-08" db="EMBL/GenBank/DDBJ databases">
        <authorList>
            <person name="Rossello M."/>
        </authorList>
    </citation>
    <scope>NUCLEOTIDE SEQUENCE [LARGE SCALE GENOMIC DNA]</scope>
    <source>
        <strain evidence="2">cv. Chinese Spring</strain>
    </source>
</reference>
<keyword evidence="3" id="KW-1185">Reference proteome</keyword>
<dbReference type="PANTHER" id="PTHR31672">
    <property type="entry name" value="BNACNNG10540D PROTEIN"/>
    <property type="match status" value="1"/>
</dbReference>
<dbReference type="Gramene" id="TraesPARA_EIv1.0_1833980.1">
    <property type="protein sequence ID" value="TraesPARA_EIv1.0_1833980.1.CDS1"/>
    <property type="gene ID" value="TraesPARA_EIv1.0_1833980"/>
</dbReference>
<dbReference type="AlphaFoldDB" id="A0A3B6MTG0"/>
<organism evidence="2">
    <name type="scientific">Triticum aestivum</name>
    <name type="common">Wheat</name>
    <dbReference type="NCBI Taxonomy" id="4565"/>
    <lineage>
        <taxon>Eukaryota</taxon>
        <taxon>Viridiplantae</taxon>
        <taxon>Streptophyta</taxon>
        <taxon>Embryophyta</taxon>
        <taxon>Tracheophyta</taxon>
        <taxon>Spermatophyta</taxon>
        <taxon>Magnoliopsida</taxon>
        <taxon>Liliopsida</taxon>
        <taxon>Poales</taxon>
        <taxon>Poaceae</taxon>
        <taxon>BOP clade</taxon>
        <taxon>Pooideae</taxon>
        <taxon>Triticodae</taxon>
        <taxon>Triticeae</taxon>
        <taxon>Triticinae</taxon>
        <taxon>Triticum</taxon>
    </lineage>
</organism>
<evidence type="ECO:0000259" key="1">
    <source>
        <dbReference type="Pfam" id="PF08268"/>
    </source>
</evidence>
<dbReference type="InterPro" id="IPR013187">
    <property type="entry name" value="F-box-assoc_dom_typ3"/>
</dbReference>
<dbReference type="STRING" id="4565.A0A3B6MTG0"/>
<accession>A0A3B6MTG0</accession>
<dbReference type="EnsemblPlants" id="TraesCS5D02G304600.1">
    <property type="protein sequence ID" value="TraesCS5D02G304600.1.cds1"/>
    <property type="gene ID" value="TraesCS5D02G304600"/>
</dbReference>
<dbReference type="OrthoDB" id="629418at2759"/>
<dbReference type="Pfam" id="PF08268">
    <property type="entry name" value="FBA_3"/>
    <property type="match status" value="1"/>
</dbReference>
<dbReference type="Gramene" id="TraesCS5D02G304600.1">
    <property type="protein sequence ID" value="TraesCS5D02G304600.1.cds1"/>
    <property type="gene ID" value="TraesCS5D02G304600"/>
</dbReference>
<protein>
    <recommendedName>
        <fullName evidence="1">F-box associated beta-propeller type 3 domain-containing protein</fullName>
    </recommendedName>
</protein>
<evidence type="ECO:0000313" key="2">
    <source>
        <dbReference type="EnsemblPlants" id="TraesCS5D02G304600.1.cds1"/>
    </source>
</evidence>
<dbReference type="Gramene" id="TraesCLE_scaffold_077277_01G000100.1">
    <property type="protein sequence ID" value="TraesCLE_scaffold_077277_01G000100.1"/>
    <property type="gene ID" value="TraesCLE_scaffold_077277_01G000100"/>
</dbReference>
<proteinExistence type="predicted"/>
<dbReference type="Gramene" id="TraesCAD_scaffold_015909_01G000100.1">
    <property type="protein sequence ID" value="TraesCAD_scaffold_015909_01G000100.1"/>
    <property type="gene ID" value="TraesCAD_scaffold_015909_01G000100"/>
</dbReference>
<dbReference type="InterPro" id="IPR050796">
    <property type="entry name" value="SCF_F-box_component"/>
</dbReference>
<sequence length="416" mass="46453">MEHRQPVTMPGHGVETVLDDLPESIIVDEILVRLPARDIMRCRCVRKGWRSATSADKFMLDHHRRQPLLPVLGHAVEPQTATRLLLSIDAGAGQQQLCPVVRIRTYSGRLLAALDGLIIVSHRSVSVRTSSSHPVSLFICNPVTRECAPLVTPPSQHGFMHHIAGLYRHQPSGEYRVLWVSTPRYFDRADAAYTTFYYVVAVGSSDIRCIAEGSIAQTTPMETVLCKGLPDSSGCPPVHHRGSLHWGLPGRAIMVFNTAAETFRLMGRPVQLRFHQLLEMDGTLALCSVSPEQMTVDVWVVQDYGAETTETWSFKHQINLSGVDDPIPRSWVMRFPRMVVLNNGELLIQFIRGCGPVLHCDIDGKFLGYVKSKDGQVIGLWITKHYLQESLTPLPLFHEMREEDSATQGPPLFVGL</sequence>
<evidence type="ECO:0000313" key="3">
    <source>
        <dbReference type="Proteomes" id="UP000019116"/>
    </source>
</evidence>
<reference evidence="2" key="2">
    <citation type="submission" date="2018-10" db="UniProtKB">
        <authorList>
            <consortium name="EnsemblPlants"/>
        </authorList>
    </citation>
    <scope>IDENTIFICATION</scope>
</reference>
<name>A0A3B6MTG0_WHEAT</name>
<dbReference type="PANTHER" id="PTHR31672:SF2">
    <property type="entry name" value="F-BOX DOMAIN-CONTAINING PROTEIN"/>
    <property type="match status" value="1"/>
</dbReference>